<sequence length="202" mass="24179">MKVFISRHGDKELGEYYNEILKHQDEPLTEKGKKMAKRLIDFFEHLEIKRIIVSEYIRTSQTAKYLADHKGIAIEKDKRLNEIDNGLIESMDKKEIIERYPEFWRDFSSHNMDVRFPNGETGEEVMIRQKSLLDEIIEKGEDVFLVSHEGYIRLLICHLLNVPVYKRHVFQVDMCGIMEIEYNEVSKEWKIIRFNYTLDMPY</sequence>
<dbReference type="GO" id="GO:0003873">
    <property type="term" value="F:6-phosphofructo-2-kinase activity"/>
    <property type="evidence" value="ECO:0007669"/>
    <property type="project" value="TreeGrafter"/>
</dbReference>
<dbReference type="EMBL" id="CP059378">
    <property type="protein sequence ID" value="QLY81522.1"/>
    <property type="molecule type" value="Genomic_DNA"/>
</dbReference>
<proteinExistence type="predicted"/>
<dbReference type="PANTHER" id="PTHR10606:SF44">
    <property type="entry name" value="6-PHOSPHOFRUCTO 2-KINASE_FRUCTOSE 2,6-BISPHOSPHATASE LONG FORM"/>
    <property type="match status" value="1"/>
</dbReference>
<dbReference type="Proteomes" id="UP000512286">
    <property type="component" value="Chromosome"/>
</dbReference>
<dbReference type="KEGG" id="cint:HZF06_08035"/>
<feature type="binding site" evidence="2">
    <location>
        <position position="58"/>
    </location>
    <ligand>
        <name>substrate</name>
    </ligand>
</feature>
<dbReference type="GO" id="GO:0005829">
    <property type="term" value="C:cytosol"/>
    <property type="evidence" value="ECO:0007669"/>
    <property type="project" value="TreeGrafter"/>
</dbReference>
<gene>
    <name evidence="3" type="ORF">HZF06_08035</name>
</gene>
<dbReference type="PIRSF" id="PIRSF000709">
    <property type="entry name" value="6PFK_2-Ptase"/>
    <property type="match status" value="1"/>
</dbReference>
<dbReference type="InterPro" id="IPR013078">
    <property type="entry name" value="His_Pase_superF_clade-1"/>
</dbReference>
<dbReference type="Gene3D" id="3.40.50.1240">
    <property type="entry name" value="Phosphoglycerate mutase-like"/>
    <property type="match status" value="1"/>
</dbReference>
<organism evidence="3 4">
    <name type="scientific">Clostridium intestinale</name>
    <dbReference type="NCBI Taxonomy" id="36845"/>
    <lineage>
        <taxon>Bacteria</taxon>
        <taxon>Bacillati</taxon>
        <taxon>Bacillota</taxon>
        <taxon>Clostridia</taxon>
        <taxon>Eubacteriales</taxon>
        <taxon>Clostridiaceae</taxon>
        <taxon>Clostridium</taxon>
    </lineage>
</organism>
<accession>A0A7D6ZZX9</accession>
<name>A0A7D6ZZX9_9CLOT</name>
<feature type="active site" description="Proton donor/acceptor" evidence="1">
    <location>
        <position position="82"/>
    </location>
</feature>
<dbReference type="GO" id="GO:0004331">
    <property type="term" value="F:fructose-2,6-bisphosphate 2-phosphatase activity"/>
    <property type="evidence" value="ECO:0007669"/>
    <property type="project" value="TreeGrafter"/>
</dbReference>
<protein>
    <submittedName>
        <fullName evidence="3">Histidine phosphatase family protein</fullName>
    </submittedName>
</protein>
<dbReference type="PANTHER" id="PTHR10606">
    <property type="entry name" value="6-PHOSPHOFRUCTO-2-KINASE/FRUCTOSE-2,6-BISPHOSPHATASE"/>
    <property type="match status" value="1"/>
</dbReference>
<dbReference type="RefSeq" id="WP_181603093.1">
    <property type="nucleotide sequence ID" value="NZ_CP059378.1"/>
</dbReference>
<dbReference type="GO" id="GO:0006003">
    <property type="term" value="P:fructose 2,6-bisphosphate metabolic process"/>
    <property type="evidence" value="ECO:0007669"/>
    <property type="project" value="InterPro"/>
</dbReference>
<dbReference type="SMART" id="SM00855">
    <property type="entry name" value="PGAM"/>
    <property type="match status" value="1"/>
</dbReference>
<dbReference type="Pfam" id="PF00300">
    <property type="entry name" value="His_Phos_1"/>
    <property type="match status" value="1"/>
</dbReference>
<evidence type="ECO:0000313" key="4">
    <source>
        <dbReference type="Proteomes" id="UP000512286"/>
    </source>
</evidence>
<evidence type="ECO:0000313" key="3">
    <source>
        <dbReference type="EMBL" id="QLY81522.1"/>
    </source>
</evidence>
<dbReference type="CDD" id="cd07067">
    <property type="entry name" value="HP_PGM_like"/>
    <property type="match status" value="1"/>
</dbReference>
<evidence type="ECO:0000256" key="2">
    <source>
        <dbReference type="PIRSR" id="PIRSR613078-2"/>
    </source>
</evidence>
<evidence type="ECO:0000256" key="1">
    <source>
        <dbReference type="PIRSR" id="PIRSR613078-1"/>
    </source>
</evidence>
<feature type="active site" description="Tele-phosphohistidine intermediate" evidence="1">
    <location>
        <position position="8"/>
    </location>
</feature>
<dbReference type="InterPro" id="IPR003094">
    <property type="entry name" value="6Pfruct_kin"/>
</dbReference>
<dbReference type="GO" id="GO:0005524">
    <property type="term" value="F:ATP binding"/>
    <property type="evidence" value="ECO:0007669"/>
    <property type="project" value="InterPro"/>
</dbReference>
<reference evidence="3 4" key="1">
    <citation type="submission" date="2020-07" db="EMBL/GenBank/DDBJ databases">
        <title>Electron transfer.</title>
        <authorList>
            <person name="Huang L."/>
            <person name="Liu X."/>
            <person name="Zhou S."/>
        </authorList>
    </citation>
    <scope>NUCLEOTIDE SEQUENCE [LARGE SCALE GENOMIC DNA]</scope>
    <source>
        <strain evidence="3 4">Lx1</strain>
    </source>
</reference>
<feature type="binding site" evidence="2">
    <location>
        <position position="93"/>
    </location>
    <ligand>
        <name>substrate</name>
    </ligand>
</feature>
<dbReference type="InterPro" id="IPR029033">
    <property type="entry name" value="His_PPase_superfam"/>
</dbReference>
<dbReference type="AlphaFoldDB" id="A0A7D6ZZX9"/>
<dbReference type="SUPFAM" id="SSF53254">
    <property type="entry name" value="Phosphoglycerate mutase-like"/>
    <property type="match status" value="1"/>
</dbReference>